<dbReference type="InterPro" id="IPR036397">
    <property type="entry name" value="RNaseH_sf"/>
</dbReference>
<dbReference type="OrthoDB" id="16516at2759"/>
<evidence type="ECO:0000313" key="7">
    <source>
        <dbReference type="Proteomes" id="UP000020467"/>
    </source>
</evidence>
<keyword evidence="2" id="KW-0378">Hydrolase</keyword>
<sequence length="448" mass="50744">MPISRDEEFDFRRRQCPVCPRKFVFPKDRANHMRAKHRDWIAENPNRPLTPVRRPARVTKLGRPRQVANRPFRATTPAHPNHNKSQPARAAESFGFEREFTTYRGNAYSSAVKQNRIWTRISNLCHTEERLHKEGYTLPNTEADGTQSSYGSASRIAPPCPGRDPAKPKYAALVIDCEMGGTKDGEDQLIKITILEFFTGNSLLSSRLVKPARPVSDWREHVTGLNATIMSDAVSRSNALDGWEAARAELWRFADEDTILIGQSLWNDLRVLHTSHARVIDTAIITADAVLGADSDCKRRWGLKALCHDLLSIQIRRPDLGPGGAVHDDLEDCLATREVVLVCAMCPEFLESWAQRERTMVSSIPKNKKKGSKPVVGKAPTWRPVQSNPVRRETSGDETKVKNEKPSRWEEVVEVGPRPEPALDSDQTRVRKKRLLPRWLRGIFCMVR</sequence>
<dbReference type="AlphaFoldDB" id="A0A010RTX7"/>
<dbReference type="GO" id="GO:0006364">
    <property type="term" value="P:rRNA processing"/>
    <property type="evidence" value="ECO:0007669"/>
    <property type="project" value="TreeGrafter"/>
</dbReference>
<dbReference type="GO" id="GO:0005634">
    <property type="term" value="C:nucleus"/>
    <property type="evidence" value="ECO:0007669"/>
    <property type="project" value="TreeGrafter"/>
</dbReference>
<proteinExistence type="predicted"/>
<dbReference type="EMBL" id="JARH01000213">
    <property type="protein sequence ID" value="EXF84031.1"/>
    <property type="molecule type" value="Genomic_DNA"/>
</dbReference>
<feature type="compositionally biased region" description="Basic and acidic residues" evidence="4">
    <location>
        <begin position="390"/>
        <end position="411"/>
    </location>
</feature>
<dbReference type="GO" id="GO:0003676">
    <property type="term" value="F:nucleic acid binding"/>
    <property type="evidence" value="ECO:0007669"/>
    <property type="project" value="InterPro"/>
</dbReference>
<evidence type="ECO:0000256" key="3">
    <source>
        <dbReference type="ARBA" id="ARBA00022839"/>
    </source>
</evidence>
<keyword evidence="3 6" id="KW-0269">Exonuclease</keyword>
<keyword evidence="1" id="KW-0540">Nuclease</keyword>
<feature type="region of interest" description="Disordered" evidence="4">
    <location>
        <begin position="138"/>
        <end position="163"/>
    </location>
</feature>
<reference evidence="6 7" key="1">
    <citation type="submission" date="2014-02" db="EMBL/GenBank/DDBJ databases">
        <title>The genome sequence of Colletotrichum fioriniae PJ7.</title>
        <authorList>
            <person name="Baroncelli R."/>
            <person name="Thon M.R."/>
        </authorList>
    </citation>
    <scope>NUCLEOTIDE SEQUENCE [LARGE SCALE GENOMIC DNA]</scope>
    <source>
        <strain evidence="6 7">PJ7</strain>
    </source>
</reference>
<feature type="domain" description="C2H2-type" evidence="5">
    <location>
        <begin position="16"/>
        <end position="37"/>
    </location>
</feature>
<dbReference type="InterPro" id="IPR047021">
    <property type="entry name" value="REXO1/3/4-like"/>
</dbReference>
<gene>
    <name evidence="6" type="ORF">CFIO01_04891</name>
</gene>
<evidence type="ECO:0000313" key="6">
    <source>
        <dbReference type="EMBL" id="EXF84031.1"/>
    </source>
</evidence>
<dbReference type="PROSITE" id="PS00028">
    <property type="entry name" value="ZINC_FINGER_C2H2_1"/>
    <property type="match status" value="1"/>
</dbReference>
<organism evidence="6 7">
    <name type="scientific">Colletotrichum fioriniae PJ7</name>
    <dbReference type="NCBI Taxonomy" id="1445577"/>
    <lineage>
        <taxon>Eukaryota</taxon>
        <taxon>Fungi</taxon>
        <taxon>Dikarya</taxon>
        <taxon>Ascomycota</taxon>
        <taxon>Pezizomycotina</taxon>
        <taxon>Sordariomycetes</taxon>
        <taxon>Hypocreomycetidae</taxon>
        <taxon>Glomerellales</taxon>
        <taxon>Glomerellaceae</taxon>
        <taxon>Colletotrichum</taxon>
        <taxon>Colletotrichum acutatum species complex</taxon>
    </lineage>
</organism>
<evidence type="ECO:0000256" key="2">
    <source>
        <dbReference type="ARBA" id="ARBA00022801"/>
    </source>
</evidence>
<dbReference type="PANTHER" id="PTHR12801">
    <property type="entry name" value="RNA EXONUCLEASE REXO1 / RECO3 FAMILY MEMBER-RELATED"/>
    <property type="match status" value="1"/>
</dbReference>
<dbReference type="Proteomes" id="UP000020467">
    <property type="component" value="Unassembled WGS sequence"/>
</dbReference>
<dbReference type="STRING" id="1445577.A0A010RTX7"/>
<feature type="region of interest" description="Disordered" evidence="4">
    <location>
        <begin position="362"/>
        <end position="426"/>
    </location>
</feature>
<dbReference type="HOGENOM" id="CLU_036102_0_0_1"/>
<dbReference type="Pfam" id="PF00929">
    <property type="entry name" value="RNase_T"/>
    <property type="match status" value="1"/>
</dbReference>
<evidence type="ECO:0000256" key="4">
    <source>
        <dbReference type="SAM" id="MobiDB-lite"/>
    </source>
</evidence>
<comment type="caution">
    <text evidence="6">The sequence shown here is derived from an EMBL/GenBank/DDBJ whole genome shotgun (WGS) entry which is preliminary data.</text>
</comment>
<dbReference type="InterPro" id="IPR013087">
    <property type="entry name" value="Znf_C2H2_type"/>
</dbReference>
<accession>A0A010RTX7</accession>
<dbReference type="KEGG" id="cfj:CFIO01_04891"/>
<dbReference type="CDD" id="cd06137">
    <property type="entry name" value="DEDDh_RNase"/>
    <property type="match status" value="1"/>
</dbReference>
<protein>
    <submittedName>
        <fullName evidence="6">Exonuclease</fullName>
    </submittedName>
</protein>
<name>A0A010RTX7_9PEZI</name>
<dbReference type="Gene3D" id="3.30.420.10">
    <property type="entry name" value="Ribonuclease H-like superfamily/Ribonuclease H"/>
    <property type="match status" value="1"/>
</dbReference>
<dbReference type="PANTHER" id="PTHR12801:SF114">
    <property type="entry name" value="EXONUCLEASE, PUTATIVE (AFU_ORTHOLOGUE AFUA_7G00870)-RELATED"/>
    <property type="match status" value="1"/>
</dbReference>
<dbReference type="eggNOG" id="KOG2248">
    <property type="taxonomic scope" value="Eukaryota"/>
</dbReference>
<evidence type="ECO:0000256" key="1">
    <source>
        <dbReference type="ARBA" id="ARBA00022722"/>
    </source>
</evidence>
<dbReference type="SMART" id="SM00479">
    <property type="entry name" value="EXOIII"/>
    <property type="match status" value="1"/>
</dbReference>
<dbReference type="GO" id="GO:0004527">
    <property type="term" value="F:exonuclease activity"/>
    <property type="evidence" value="ECO:0007669"/>
    <property type="project" value="UniProtKB-KW"/>
</dbReference>
<dbReference type="InterPro" id="IPR013520">
    <property type="entry name" value="Ribonucl_H"/>
</dbReference>
<dbReference type="SUPFAM" id="SSF53098">
    <property type="entry name" value="Ribonuclease H-like"/>
    <property type="match status" value="1"/>
</dbReference>
<dbReference type="GO" id="GO:0000027">
    <property type="term" value="P:ribosomal large subunit assembly"/>
    <property type="evidence" value="ECO:0007669"/>
    <property type="project" value="TreeGrafter"/>
</dbReference>
<keyword evidence="7" id="KW-1185">Reference proteome</keyword>
<feature type="compositionally biased region" description="Polar residues" evidence="4">
    <location>
        <begin position="138"/>
        <end position="152"/>
    </location>
</feature>
<dbReference type="InterPro" id="IPR012337">
    <property type="entry name" value="RNaseH-like_sf"/>
</dbReference>
<evidence type="ECO:0000259" key="5">
    <source>
        <dbReference type="PROSITE" id="PS00028"/>
    </source>
</evidence>